<accession>A0A7H2BBT1</accession>
<organism evidence="4 5">
    <name type="scientific">Rothia terrae</name>
    <dbReference type="NCBI Taxonomy" id="396015"/>
    <lineage>
        <taxon>Bacteria</taxon>
        <taxon>Bacillati</taxon>
        <taxon>Actinomycetota</taxon>
        <taxon>Actinomycetes</taxon>
        <taxon>Micrococcales</taxon>
        <taxon>Micrococcaceae</taxon>
        <taxon>Rothia</taxon>
    </lineage>
</organism>
<dbReference type="InterPro" id="IPR000551">
    <property type="entry name" value="MerR-type_HTH_dom"/>
</dbReference>
<dbReference type="RefSeq" id="WP_190724075.1">
    <property type="nucleotide sequence ID" value="NZ_CP061539.1"/>
</dbReference>
<dbReference type="EMBL" id="CP061539">
    <property type="protein sequence ID" value="QNV37127.1"/>
    <property type="molecule type" value="Genomic_DNA"/>
</dbReference>
<dbReference type="Gene3D" id="1.10.1660.10">
    <property type="match status" value="1"/>
</dbReference>
<evidence type="ECO:0000256" key="2">
    <source>
        <dbReference type="SAM" id="MobiDB-lite"/>
    </source>
</evidence>
<feature type="compositionally biased region" description="Basic and acidic residues" evidence="2">
    <location>
        <begin position="107"/>
        <end position="121"/>
    </location>
</feature>
<dbReference type="PROSITE" id="PS50937">
    <property type="entry name" value="HTH_MERR_2"/>
    <property type="match status" value="1"/>
</dbReference>
<dbReference type="Proteomes" id="UP000516404">
    <property type="component" value="Chromosome"/>
</dbReference>
<reference evidence="4 5" key="1">
    <citation type="submission" date="2020-09" db="EMBL/GenBank/DDBJ databases">
        <title>Investigation of environmental microbes.</title>
        <authorList>
            <person name="Ou Y."/>
            <person name="Kang Q."/>
        </authorList>
    </citation>
    <scope>NUCLEOTIDE SEQUENCE [LARGE SCALE GENOMIC DNA]</scope>
    <source>
        <strain evidence="4 5">KJZ-14</strain>
    </source>
</reference>
<keyword evidence="1" id="KW-0238">DNA-binding</keyword>
<dbReference type="CDD" id="cd00592">
    <property type="entry name" value="HTH_MerR-like"/>
    <property type="match status" value="1"/>
</dbReference>
<evidence type="ECO:0000256" key="1">
    <source>
        <dbReference type="ARBA" id="ARBA00023125"/>
    </source>
</evidence>
<sequence>MTESPENSVDTTSSSRDLKNKTIGQVLSQLDADFPGISASKIRFLEDKGLVFPQRTNTGYRKYSQKDIERLRYILELQRDQYLPLKVIKARLEAVDDGRIASPYAEVKLDEQGDPPAREDVSSTPQAADVEPGGTYTIRELAAKTNSDLATLRELMNFGLIREVDGVFDEYDVVVAQVCAELASHGLQPRHLRSFKAAAEREVGLIETAVAPLASRKDAGAQAVASKRAGELAQLCLRLHMALVAASMPSYD</sequence>
<feature type="region of interest" description="Disordered" evidence="2">
    <location>
        <begin position="1"/>
        <end position="20"/>
    </location>
</feature>
<dbReference type="SMART" id="SM00422">
    <property type="entry name" value="HTH_MERR"/>
    <property type="match status" value="1"/>
</dbReference>
<dbReference type="InterPro" id="IPR009061">
    <property type="entry name" value="DNA-bd_dom_put_sf"/>
</dbReference>
<dbReference type="InterPro" id="IPR047057">
    <property type="entry name" value="MerR_fam"/>
</dbReference>
<dbReference type="AlphaFoldDB" id="A0A7H2BBT1"/>
<feature type="region of interest" description="Disordered" evidence="2">
    <location>
        <begin position="105"/>
        <end position="130"/>
    </location>
</feature>
<name>A0A7H2BBT1_9MICC</name>
<feature type="domain" description="HTH merR-type" evidence="3">
    <location>
        <begin position="36"/>
        <end position="94"/>
    </location>
</feature>
<evidence type="ECO:0000313" key="4">
    <source>
        <dbReference type="EMBL" id="QNV37127.1"/>
    </source>
</evidence>
<protein>
    <submittedName>
        <fullName evidence="4">MerR family transcriptional regulator</fullName>
    </submittedName>
</protein>
<keyword evidence="5" id="KW-1185">Reference proteome</keyword>
<dbReference type="PANTHER" id="PTHR30204:SF89">
    <property type="entry name" value="HTH MERR-TYPE DOMAIN-CONTAINING PROTEIN"/>
    <property type="match status" value="1"/>
</dbReference>
<gene>
    <name evidence="4" type="ORF">IDM49_07660</name>
</gene>
<evidence type="ECO:0000259" key="3">
    <source>
        <dbReference type="PROSITE" id="PS50937"/>
    </source>
</evidence>
<feature type="compositionally biased region" description="Polar residues" evidence="2">
    <location>
        <begin position="1"/>
        <end position="15"/>
    </location>
</feature>
<dbReference type="GO" id="GO:0003700">
    <property type="term" value="F:DNA-binding transcription factor activity"/>
    <property type="evidence" value="ECO:0007669"/>
    <property type="project" value="InterPro"/>
</dbReference>
<dbReference type="Pfam" id="PF13411">
    <property type="entry name" value="MerR_1"/>
    <property type="match status" value="1"/>
</dbReference>
<dbReference type="KEGG" id="rter:IDM49_07660"/>
<proteinExistence type="predicted"/>
<dbReference type="PANTHER" id="PTHR30204">
    <property type="entry name" value="REDOX-CYCLING DRUG-SENSING TRANSCRIPTIONAL ACTIVATOR SOXR"/>
    <property type="match status" value="1"/>
</dbReference>
<dbReference type="GeneID" id="96624113"/>
<dbReference type="GO" id="GO:0003677">
    <property type="term" value="F:DNA binding"/>
    <property type="evidence" value="ECO:0007669"/>
    <property type="project" value="UniProtKB-KW"/>
</dbReference>
<evidence type="ECO:0000313" key="5">
    <source>
        <dbReference type="Proteomes" id="UP000516404"/>
    </source>
</evidence>
<dbReference type="SUPFAM" id="SSF46955">
    <property type="entry name" value="Putative DNA-binding domain"/>
    <property type="match status" value="1"/>
</dbReference>